<evidence type="ECO:0000256" key="1">
    <source>
        <dbReference type="ARBA" id="ARBA00023157"/>
    </source>
</evidence>
<keyword evidence="5" id="KW-1185">Reference proteome</keyword>
<dbReference type="Proteomes" id="UP000828390">
    <property type="component" value="Unassembled WGS sequence"/>
</dbReference>
<keyword evidence="2" id="KW-0732">Signal</keyword>
<dbReference type="AlphaFoldDB" id="A0A9D4IH72"/>
<comment type="caution">
    <text evidence="4">The sequence shown here is derived from an EMBL/GenBank/DDBJ whole genome shotgun (WGS) entry which is preliminary data.</text>
</comment>
<feature type="domain" description="Invertebrate defensins family profile" evidence="3">
    <location>
        <begin position="26"/>
        <end position="61"/>
    </location>
</feature>
<evidence type="ECO:0000313" key="5">
    <source>
        <dbReference type="Proteomes" id="UP000828390"/>
    </source>
</evidence>
<reference evidence="4" key="2">
    <citation type="submission" date="2020-11" db="EMBL/GenBank/DDBJ databases">
        <authorList>
            <person name="McCartney M.A."/>
            <person name="Auch B."/>
            <person name="Kono T."/>
            <person name="Mallez S."/>
            <person name="Becker A."/>
            <person name="Gohl D.M."/>
            <person name="Silverstein K.A.T."/>
            <person name="Koren S."/>
            <person name="Bechman K.B."/>
            <person name="Herman A."/>
            <person name="Abrahante J.E."/>
            <person name="Garbe J."/>
        </authorList>
    </citation>
    <scope>NUCLEOTIDE SEQUENCE</scope>
    <source>
        <strain evidence="4">Duluth1</strain>
        <tissue evidence="4">Whole animal</tissue>
    </source>
</reference>
<dbReference type="Gene3D" id="3.30.30.10">
    <property type="entry name" value="Knottin, scorpion toxin-like"/>
    <property type="match status" value="1"/>
</dbReference>
<sequence>MLGKLFVVSLLVAVVALTASAAPEKRATCTFLGDAGCEAHCYLLNRQGGWCDDHNVCNCRSETIVG</sequence>
<proteinExistence type="predicted"/>
<protein>
    <recommendedName>
        <fullName evidence="3">Invertebrate defensins family profile domain-containing protein</fullName>
    </recommendedName>
</protein>
<name>A0A9D4IH72_DREPO</name>
<evidence type="ECO:0000313" key="4">
    <source>
        <dbReference type="EMBL" id="KAH3773164.1"/>
    </source>
</evidence>
<gene>
    <name evidence="4" type="ORF">DPMN_174519</name>
</gene>
<dbReference type="EMBL" id="JAIWYP010000009">
    <property type="protein sequence ID" value="KAH3773164.1"/>
    <property type="molecule type" value="Genomic_DNA"/>
</dbReference>
<accession>A0A9D4IH72</accession>
<dbReference type="GO" id="GO:0006952">
    <property type="term" value="P:defense response"/>
    <property type="evidence" value="ECO:0007669"/>
    <property type="project" value="InterPro"/>
</dbReference>
<evidence type="ECO:0000259" key="3">
    <source>
        <dbReference type="PROSITE" id="PS51378"/>
    </source>
</evidence>
<dbReference type="PROSITE" id="PS51378">
    <property type="entry name" value="INVERT_DEFENSINS"/>
    <property type="match status" value="1"/>
</dbReference>
<keyword evidence="1" id="KW-1015">Disulfide bond</keyword>
<dbReference type="InterPro" id="IPR001542">
    <property type="entry name" value="Defensin_invertebrate/fungal"/>
</dbReference>
<evidence type="ECO:0000256" key="2">
    <source>
        <dbReference type="SAM" id="SignalP"/>
    </source>
</evidence>
<organism evidence="4 5">
    <name type="scientific">Dreissena polymorpha</name>
    <name type="common">Zebra mussel</name>
    <name type="synonym">Mytilus polymorpha</name>
    <dbReference type="NCBI Taxonomy" id="45954"/>
    <lineage>
        <taxon>Eukaryota</taxon>
        <taxon>Metazoa</taxon>
        <taxon>Spiralia</taxon>
        <taxon>Lophotrochozoa</taxon>
        <taxon>Mollusca</taxon>
        <taxon>Bivalvia</taxon>
        <taxon>Autobranchia</taxon>
        <taxon>Heteroconchia</taxon>
        <taxon>Euheterodonta</taxon>
        <taxon>Imparidentia</taxon>
        <taxon>Neoheterodontei</taxon>
        <taxon>Myida</taxon>
        <taxon>Dreissenoidea</taxon>
        <taxon>Dreissenidae</taxon>
        <taxon>Dreissena</taxon>
    </lineage>
</organism>
<dbReference type="Pfam" id="PF01097">
    <property type="entry name" value="Defensin_2"/>
    <property type="match status" value="1"/>
</dbReference>
<feature type="signal peptide" evidence="2">
    <location>
        <begin position="1"/>
        <end position="21"/>
    </location>
</feature>
<dbReference type="InterPro" id="IPR036574">
    <property type="entry name" value="Scorpion_toxin-like_sf"/>
</dbReference>
<feature type="chain" id="PRO_5038586451" description="Invertebrate defensins family profile domain-containing protein" evidence="2">
    <location>
        <begin position="22"/>
        <end position="66"/>
    </location>
</feature>
<dbReference type="SUPFAM" id="SSF57095">
    <property type="entry name" value="Scorpion toxin-like"/>
    <property type="match status" value="1"/>
</dbReference>
<reference evidence="4" key="1">
    <citation type="journal article" date="2019" name="bioRxiv">
        <title>The Genome of the Zebra Mussel, Dreissena polymorpha: A Resource for Invasive Species Research.</title>
        <authorList>
            <person name="McCartney M.A."/>
            <person name="Auch B."/>
            <person name="Kono T."/>
            <person name="Mallez S."/>
            <person name="Zhang Y."/>
            <person name="Obille A."/>
            <person name="Becker A."/>
            <person name="Abrahante J.E."/>
            <person name="Garbe J."/>
            <person name="Badalamenti J.P."/>
            <person name="Herman A."/>
            <person name="Mangelson H."/>
            <person name="Liachko I."/>
            <person name="Sullivan S."/>
            <person name="Sone E.D."/>
            <person name="Koren S."/>
            <person name="Silverstein K.A.T."/>
            <person name="Beckman K.B."/>
            <person name="Gohl D.M."/>
        </authorList>
    </citation>
    <scope>NUCLEOTIDE SEQUENCE</scope>
    <source>
        <strain evidence="4">Duluth1</strain>
        <tissue evidence="4">Whole animal</tissue>
    </source>
</reference>